<keyword evidence="9" id="KW-1185">Reference proteome</keyword>
<evidence type="ECO:0000256" key="4">
    <source>
        <dbReference type="ARBA" id="ARBA00022989"/>
    </source>
</evidence>
<keyword evidence="3 6" id="KW-0812">Transmembrane</keyword>
<organism evidence="8 9">
    <name type="scientific">Stichopus japonicus</name>
    <name type="common">Sea cucumber</name>
    <dbReference type="NCBI Taxonomy" id="307972"/>
    <lineage>
        <taxon>Eukaryota</taxon>
        <taxon>Metazoa</taxon>
        <taxon>Echinodermata</taxon>
        <taxon>Eleutherozoa</taxon>
        <taxon>Echinozoa</taxon>
        <taxon>Holothuroidea</taxon>
        <taxon>Aspidochirotacea</taxon>
        <taxon>Aspidochirotida</taxon>
        <taxon>Stichopodidae</taxon>
        <taxon>Apostichopus</taxon>
    </lineage>
</organism>
<dbReference type="GO" id="GO:0022857">
    <property type="term" value="F:transmembrane transporter activity"/>
    <property type="evidence" value="ECO:0007669"/>
    <property type="project" value="InterPro"/>
</dbReference>
<feature type="transmembrane region" description="Helical" evidence="6">
    <location>
        <begin position="197"/>
        <end position="215"/>
    </location>
</feature>
<dbReference type="Gene3D" id="1.20.1250.20">
    <property type="entry name" value="MFS general substrate transporter like domains"/>
    <property type="match status" value="1"/>
</dbReference>
<evidence type="ECO:0000313" key="8">
    <source>
        <dbReference type="EMBL" id="PIK39609.1"/>
    </source>
</evidence>
<dbReference type="InterPro" id="IPR036259">
    <property type="entry name" value="MFS_trans_sf"/>
</dbReference>
<dbReference type="GO" id="GO:0016020">
    <property type="term" value="C:membrane"/>
    <property type="evidence" value="ECO:0007669"/>
    <property type="project" value="UniProtKB-SubCell"/>
</dbReference>
<dbReference type="InterPro" id="IPR005829">
    <property type="entry name" value="Sugar_transporter_CS"/>
</dbReference>
<feature type="domain" description="Major facilitator superfamily (MFS) profile" evidence="7">
    <location>
        <begin position="1"/>
        <end position="354"/>
    </location>
</feature>
<evidence type="ECO:0000313" key="9">
    <source>
        <dbReference type="Proteomes" id="UP000230750"/>
    </source>
</evidence>
<feature type="transmembrane region" description="Helical" evidence="6">
    <location>
        <begin position="141"/>
        <end position="163"/>
    </location>
</feature>
<dbReference type="PROSITE" id="PS50850">
    <property type="entry name" value="MFS"/>
    <property type="match status" value="1"/>
</dbReference>
<evidence type="ECO:0000259" key="7">
    <source>
        <dbReference type="PROSITE" id="PS50850"/>
    </source>
</evidence>
<feature type="transmembrane region" description="Helical" evidence="6">
    <location>
        <begin position="222"/>
        <end position="241"/>
    </location>
</feature>
<dbReference type="SUPFAM" id="SSF103473">
    <property type="entry name" value="MFS general substrate transporter"/>
    <property type="match status" value="1"/>
</dbReference>
<feature type="transmembrane region" description="Helical" evidence="6">
    <location>
        <begin position="40"/>
        <end position="61"/>
    </location>
</feature>
<evidence type="ECO:0000256" key="1">
    <source>
        <dbReference type="ARBA" id="ARBA00004141"/>
    </source>
</evidence>
<dbReference type="EMBL" id="MRZV01001220">
    <property type="protein sequence ID" value="PIK39609.1"/>
    <property type="molecule type" value="Genomic_DNA"/>
</dbReference>
<evidence type="ECO:0000256" key="2">
    <source>
        <dbReference type="ARBA" id="ARBA00022448"/>
    </source>
</evidence>
<protein>
    <submittedName>
        <fullName evidence="8">Putative synaptic vesicle glycoprotein 2C isoform X2</fullName>
    </submittedName>
</protein>
<comment type="subcellular location">
    <subcellularLocation>
        <location evidence="1">Membrane</location>
        <topology evidence="1">Multi-pass membrane protein</topology>
    </subcellularLocation>
</comment>
<dbReference type="STRING" id="307972.A0A2G8JV76"/>
<dbReference type="InterPro" id="IPR020846">
    <property type="entry name" value="MFS_dom"/>
</dbReference>
<dbReference type="OrthoDB" id="3936150at2759"/>
<keyword evidence="4 6" id="KW-1133">Transmembrane helix</keyword>
<dbReference type="PANTHER" id="PTHR23511:SF34">
    <property type="entry name" value="SYNAPTIC VESICLE GLYCOPROTEIN 2"/>
    <property type="match status" value="1"/>
</dbReference>
<evidence type="ECO:0000256" key="6">
    <source>
        <dbReference type="SAM" id="Phobius"/>
    </source>
</evidence>
<dbReference type="AlphaFoldDB" id="A0A2G8JV76"/>
<gene>
    <name evidence="8" type="ORF">BSL78_23541</name>
</gene>
<sequence length="354" mass="39970">MISALSTCWMLGNILTAGLAWWIIPSQIGYKQEKFSYQSWRVFIAVCVLPAASSAISFMFLPESPKFLLEVGKEEQALSVLKKLYQSNNKASNLKEYRIKHLISSSKTHNQVKRRSESRTSSVVQVINTTLQLFHTPLLRISIALMVIVFCLSFGYYGLWMWFPQIFAEVEYNNGTACSTGKVPAQATDSVAVYKDAFLTALSNLPGNVITILFIDRLGRRFLMAFSLILSGVSVFFIWFVTTRIQVLMTSLSFGGASVIAWNTLNVLGVELYPTHLRSTALGVQSVLNRIGAMRIVQNVTITSFCDMALDLPIIWDWIRAIERRREEGSRTTFQSQTLSDAQQTYHFIVQQIQ</sequence>
<dbReference type="InterPro" id="IPR011701">
    <property type="entry name" value="MFS"/>
</dbReference>
<comment type="caution">
    <text evidence="8">The sequence shown here is derived from an EMBL/GenBank/DDBJ whole genome shotgun (WGS) entry which is preliminary data.</text>
</comment>
<reference evidence="8 9" key="1">
    <citation type="journal article" date="2017" name="PLoS Biol.">
        <title>The sea cucumber genome provides insights into morphological evolution and visceral regeneration.</title>
        <authorList>
            <person name="Zhang X."/>
            <person name="Sun L."/>
            <person name="Yuan J."/>
            <person name="Sun Y."/>
            <person name="Gao Y."/>
            <person name="Zhang L."/>
            <person name="Li S."/>
            <person name="Dai H."/>
            <person name="Hamel J.F."/>
            <person name="Liu C."/>
            <person name="Yu Y."/>
            <person name="Liu S."/>
            <person name="Lin W."/>
            <person name="Guo K."/>
            <person name="Jin S."/>
            <person name="Xu P."/>
            <person name="Storey K.B."/>
            <person name="Huan P."/>
            <person name="Zhang T."/>
            <person name="Zhou Y."/>
            <person name="Zhang J."/>
            <person name="Lin C."/>
            <person name="Li X."/>
            <person name="Xing L."/>
            <person name="Huo D."/>
            <person name="Sun M."/>
            <person name="Wang L."/>
            <person name="Mercier A."/>
            <person name="Li F."/>
            <person name="Yang H."/>
            <person name="Xiang J."/>
        </authorList>
    </citation>
    <scope>NUCLEOTIDE SEQUENCE [LARGE SCALE GENOMIC DNA]</scope>
    <source>
        <strain evidence="8">Shaxun</strain>
        <tissue evidence="8">Muscle</tissue>
    </source>
</reference>
<evidence type="ECO:0000256" key="5">
    <source>
        <dbReference type="ARBA" id="ARBA00023136"/>
    </source>
</evidence>
<accession>A0A2G8JV76</accession>
<name>A0A2G8JV76_STIJA</name>
<feature type="transmembrane region" description="Helical" evidence="6">
    <location>
        <begin position="7"/>
        <end position="28"/>
    </location>
</feature>
<dbReference type="PANTHER" id="PTHR23511">
    <property type="entry name" value="SYNAPTIC VESICLE GLYCOPROTEIN 2"/>
    <property type="match status" value="1"/>
</dbReference>
<proteinExistence type="predicted"/>
<dbReference type="PROSITE" id="PS00216">
    <property type="entry name" value="SUGAR_TRANSPORT_1"/>
    <property type="match status" value="1"/>
</dbReference>
<dbReference type="Proteomes" id="UP000230750">
    <property type="component" value="Unassembled WGS sequence"/>
</dbReference>
<evidence type="ECO:0000256" key="3">
    <source>
        <dbReference type="ARBA" id="ARBA00022692"/>
    </source>
</evidence>
<keyword evidence="5 6" id="KW-0472">Membrane</keyword>
<keyword evidence="2" id="KW-0813">Transport</keyword>
<dbReference type="Pfam" id="PF07690">
    <property type="entry name" value="MFS_1"/>
    <property type="match status" value="1"/>
</dbReference>